<keyword evidence="1" id="KW-0732">Signal</keyword>
<proteinExistence type="predicted"/>
<name>A0ABT5EAG3_9BACT</name>
<dbReference type="EMBL" id="JAQNDL010000004">
    <property type="protein sequence ID" value="MDC0722845.1"/>
    <property type="molecule type" value="Genomic_DNA"/>
</dbReference>
<protein>
    <recommendedName>
        <fullName evidence="4">Outer membrane protein beta-barrel domain-containing protein</fullName>
    </recommendedName>
</protein>
<accession>A0ABT5EAG3</accession>
<evidence type="ECO:0000313" key="3">
    <source>
        <dbReference type="Proteomes" id="UP001221686"/>
    </source>
</evidence>
<evidence type="ECO:0008006" key="4">
    <source>
        <dbReference type="Google" id="ProtNLM"/>
    </source>
</evidence>
<reference evidence="2 3" key="1">
    <citation type="submission" date="2022-11" db="EMBL/GenBank/DDBJ databases">
        <title>Minimal conservation of predation-associated metabolite biosynthetic gene clusters underscores biosynthetic potential of Myxococcota including descriptions for ten novel species: Archangium lansinium sp. nov., Myxococcus landrumus sp. nov., Nannocystis bai.</title>
        <authorList>
            <person name="Ahearne A."/>
            <person name="Stevens C."/>
            <person name="Dowd S."/>
        </authorList>
    </citation>
    <scope>NUCLEOTIDE SEQUENCE [LARGE SCALE GENOMIC DNA]</scope>
    <source>
        <strain evidence="2 3">BB15-2</strain>
    </source>
</reference>
<gene>
    <name evidence="2" type="ORF">POL25_38500</name>
</gene>
<dbReference type="Proteomes" id="UP001221686">
    <property type="component" value="Unassembled WGS sequence"/>
</dbReference>
<sequence length="208" mass="22278">MTPRRCSSVLLLVAAWSCAALASPRALAADGLSGVGGRVDTLVNKQEGLRATGVYLHLSPALGFDVRAPSFRVYGWGVGVGRYWTLRKRLALAFGGFFEHLLWVNTMSSGASWSPSTLNFVRFGPELRVGASNERVFAYGLARVGLDLSISTPAASVARMFLAEAGVGLQGAPGKGRRLLLGVEPTFDVSVPNPWLLFRVRAIVGVRF</sequence>
<evidence type="ECO:0000313" key="2">
    <source>
        <dbReference type="EMBL" id="MDC0722845.1"/>
    </source>
</evidence>
<evidence type="ECO:0000256" key="1">
    <source>
        <dbReference type="SAM" id="SignalP"/>
    </source>
</evidence>
<organism evidence="2 3">
    <name type="scientific">Nannocystis bainbridge</name>
    <dbReference type="NCBI Taxonomy" id="2995303"/>
    <lineage>
        <taxon>Bacteria</taxon>
        <taxon>Pseudomonadati</taxon>
        <taxon>Myxococcota</taxon>
        <taxon>Polyangia</taxon>
        <taxon>Nannocystales</taxon>
        <taxon>Nannocystaceae</taxon>
        <taxon>Nannocystis</taxon>
    </lineage>
</organism>
<feature type="signal peptide" evidence="1">
    <location>
        <begin position="1"/>
        <end position="22"/>
    </location>
</feature>
<feature type="chain" id="PRO_5046901764" description="Outer membrane protein beta-barrel domain-containing protein" evidence="1">
    <location>
        <begin position="23"/>
        <end position="208"/>
    </location>
</feature>
<dbReference type="RefSeq" id="WP_272091383.1">
    <property type="nucleotide sequence ID" value="NZ_JAQNDL010000004.1"/>
</dbReference>
<keyword evidence="3" id="KW-1185">Reference proteome</keyword>
<comment type="caution">
    <text evidence="2">The sequence shown here is derived from an EMBL/GenBank/DDBJ whole genome shotgun (WGS) entry which is preliminary data.</text>
</comment>